<dbReference type="GO" id="GO:0000731">
    <property type="term" value="P:DNA synthesis involved in DNA repair"/>
    <property type="evidence" value="ECO:0007669"/>
    <property type="project" value="TreeGrafter"/>
</dbReference>
<gene>
    <name evidence="2" type="ORF">BV53_03980</name>
</gene>
<dbReference type="InterPro" id="IPR038729">
    <property type="entry name" value="Rad50/SbcC_AAA"/>
</dbReference>
<organism evidence="2 3">
    <name type="scientific">Candidatus Synechococcus spongiarum LMB bulk15N</name>
    <dbReference type="NCBI Taxonomy" id="1943583"/>
    <lineage>
        <taxon>Bacteria</taxon>
        <taxon>Bacillati</taxon>
        <taxon>Cyanobacteriota</taxon>
        <taxon>Cyanophyceae</taxon>
        <taxon>Synechococcales</taxon>
        <taxon>Synechococcaceae</taxon>
        <taxon>Synechococcus</taxon>
    </lineage>
</organism>
<evidence type="ECO:0000313" key="2">
    <source>
        <dbReference type="EMBL" id="OOV35309.1"/>
    </source>
</evidence>
<dbReference type="Proteomes" id="UP000242590">
    <property type="component" value="Unassembled WGS sequence"/>
</dbReference>
<dbReference type="AlphaFoldDB" id="A0A1T1D362"/>
<feature type="domain" description="Rad50/SbcC-type AAA" evidence="1">
    <location>
        <begin position="5"/>
        <end position="89"/>
    </location>
</feature>
<dbReference type="Gene3D" id="3.40.50.300">
    <property type="entry name" value="P-loop containing nucleotide triphosphate hydrolases"/>
    <property type="match status" value="1"/>
</dbReference>
<dbReference type="GO" id="GO:0016887">
    <property type="term" value="F:ATP hydrolysis activity"/>
    <property type="evidence" value="ECO:0007669"/>
    <property type="project" value="InterPro"/>
</dbReference>
<reference evidence="2 3" key="1">
    <citation type="submission" date="2017-02" db="EMBL/GenBank/DDBJ databases">
        <title>Draft Genome Sequences of 'Candidatus Synechococcus spongiarum', Cyanobacterial Symbionts of the Mediterranean Sponge Aplysina aerophoba from two locations.</title>
        <authorList>
            <person name="Slaby B.M."/>
            <person name="Hentschel U."/>
        </authorList>
    </citation>
    <scope>NUCLEOTIDE SEQUENCE [LARGE SCALE GENOMIC DNA]</scope>
    <source>
        <strain evidence="2">LMB bulk15N</strain>
    </source>
</reference>
<evidence type="ECO:0000259" key="1">
    <source>
        <dbReference type="Pfam" id="PF13476"/>
    </source>
</evidence>
<feature type="non-terminal residue" evidence="2">
    <location>
        <position position="143"/>
    </location>
</feature>
<dbReference type="Pfam" id="PF13476">
    <property type="entry name" value="AAA_23"/>
    <property type="match status" value="1"/>
</dbReference>
<sequence>MKLARVEIENYRAIEKLDLPLNPRLTVLHGDNGHGKTSVLSAIATGLGSIPGQLTDVSSVRFLKSDRRGSRQLRVGLTTVDGIAWERRVGGPQKRNVLRELKEVVEAIVKADREGTGPLHLPIVAFYDTDRAVFDPPQRRRGF</sequence>
<dbReference type="SUPFAM" id="SSF52540">
    <property type="entry name" value="P-loop containing nucleoside triphosphate hydrolases"/>
    <property type="match status" value="1"/>
</dbReference>
<proteinExistence type="predicted"/>
<evidence type="ECO:0000313" key="3">
    <source>
        <dbReference type="Proteomes" id="UP000242590"/>
    </source>
</evidence>
<dbReference type="PANTHER" id="PTHR32182:SF0">
    <property type="entry name" value="DNA REPLICATION AND REPAIR PROTEIN RECF"/>
    <property type="match status" value="1"/>
</dbReference>
<comment type="caution">
    <text evidence="2">The sequence shown here is derived from an EMBL/GenBank/DDBJ whole genome shotgun (WGS) entry which is preliminary data.</text>
</comment>
<dbReference type="GO" id="GO:0006302">
    <property type="term" value="P:double-strand break repair"/>
    <property type="evidence" value="ECO:0007669"/>
    <property type="project" value="InterPro"/>
</dbReference>
<name>A0A1T1D362_9SYNE</name>
<dbReference type="RefSeq" id="WP_143325276.1">
    <property type="nucleotide sequence ID" value="NZ_MWLE01000054.1"/>
</dbReference>
<dbReference type="PANTHER" id="PTHR32182">
    <property type="entry name" value="DNA REPLICATION AND REPAIR PROTEIN RECF"/>
    <property type="match status" value="1"/>
</dbReference>
<dbReference type="OrthoDB" id="308933at2"/>
<accession>A0A1T1D362</accession>
<protein>
    <recommendedName>
        <fullName evidence="1">Rad50/SbcC-type AAA domain-containing protein</fullName>
    </recommendedName>
</protein>
<dbReference type="EMBL" id="MWLE01000054">
    <property type="protein sequence ID" value="OOV35309.1"/>
    <property type="molecule type" value="Genomic_DNA"/>
</dbReference>
<dbReference type="InterPro" id="IPR027417">
    <property type="entry name" value="P-loop_NTPase"/>
</dbReference>